<feature type="domain" description="Calcineurin-like phosphoesterase" evidence="3">
    <location>
        <begin position="41"/>
        <end position="203"/>
    </location>
</feature>
<proteinExistence type="predicted"/>
<accession>A0ABS4K7P6</accession>
<evidence type="ECO:0000313" key="4">
    <source>
        <dbReference type="EMBL" id="MBP2023256.1"/>
    </source>
</evidence>
<keyword evidence="1" id="KW-0479">Metal-binding</keyword>
<dbReference type="EMBL" id="JAGGLL010000026">
    <property type="protein sequence ID" value="MBP2023256.1"/>
    <property type="molecule type" value="Genomic_DNA"/>
</dbReference>
<gene>
    <name evidence="4" type="ORF">J2Z44_003093</name>
</gene>
<comment type="caution">
    <text evidence="4">The sequence shown here is derived from an EMBL/GenBank/DDBJ whole genome shotgun (WGS) entry which is preliminary data.</text>
</comment>
<protein>
    <submittedName>
        <fullName evidence="4">MPP superfamily phosphohydrolase</fullName>
    </submittedName>
</protein>
<reference evidence="4 5" key="1">
    <citation type="submission" date="2021-03" db="EMBL/GenBank/DDBJ databases">
        <title>Genomic Encyclopedia of Type Strains, Phase IV (KMG-IV): sequencing the most valuable type-strain genomes for metagenomic binning, comparative biology and taxonomic classification.</title>
        <authorList>
            <person name="Goeker M."/>
        </authorList>
    </citation>
    <scope>NUCLEOTIDE SEQUENCE [LARGE SCALE GENOMIC DNA]</scope>
    <source>
        <strain evidence="4 5">DSM 28650</strain>
    </source>
</reference>
<dbReference type="PANTHER" id="PTHR31302:SF31">
    <property type="entry name" value="PHOSPHODIESTERASE YAEI"/>
    <property type="match status" value="1"/>
</dbReference>
<dbReference type="PANTHER" id="PTHR31302">
    <property type="entry name" value="TRANSMEMBRANE PROTEIN WITH METALLOPHOSPHOESTERASE DOMAIN-RELATED"/>
    <property type="match status" value="1"/>
</dbReference>
<dbReference type="InterPro" id="IPR051158">
    <property type="entry name" value="Metallophosphoesterase_sf"/>
</dbReference>
<sequence length="266" mass="30144">MKIFILLVLLIIFLYSENNFISISKINIKLEKVPKSLQGYKIVHLSDFHNKSFLNYGNRVAEKVKALNPDIIVFTGDLIDSRRYKEEVSLDFMKELVKIAPVYYVNGNHEIRSGKFSTLEQGLKEIGVNTLRNRSESISKNGEEVYIMGIDDPLYKPLEETLEGAIKNLQHSSFKILLAHRPEYISEYSSYNVDLIFSGHAHGGQVRLPFIGGLAAPGQGVFPKYTNGKYEIDNTTMVVSRGLGNSVFPQRLFNRPQIIEVTLLSK</sequence>
<keyword evidence="5" id="KW-1185">Reference proteome</keyword>
<dbReference type="InterPro" id="IPR029052">
    <property type="entry name" value="Metallo-depent_PP-like"/>
</dbReference>
<keyword evidence="2" id="KW-0378">Hydrolase</keyword>
<name>A0ABS4K7P6_9CLOT</name>
<dbReference type="CDD" id="cd07385">
    <property type="entry name" value="MPP_YkuE_C"/>
    <property type="match status" value="1"/>
</dbReference>
<dbReference type="SUPFAM" id="SSF56300">
    <property type="entry name" value="Metallo-dependent phosphatases"/>
    <property type="match status" value="1"/>
</dbReference>
<organism evidence="4 5">
    <name type="scientific">Clostridium punense</name>
    <dbReference type="NCBI Taxonomy" id="1054297"/>
    <lineage>
        <taxon>Bacteria</taxon>
        <taxon>Bacillati</taxon>
        <taxon>Bacillota</taxon>
        <taxon>Clostridia</taxon>
        <taxon>Eubacteriales</taxon>
        <taxon>Clostridiaceae</taxon>
        <taxon>Clostridium</taxon>
    </lineage>
</organism>
<evidence type="ECO:0000256" key="1">
    <source>
        <dbReference type="ARBA" id="ARBA00022723"/>
    </source>
</evidence>
<evidence type="ECO:0000313" key="5">
    <source>
        <dbReference type="Proteomes" id="UP001519308"/>
    </source>
</evidence>
<dbReference type="Gene3D" id="3.60.21.10">
    <property type="match status" value="1"/>
</dbReference>
<evidence type="ECO:0000256" key="2">
    <source>
        <dbReference type="ARBA" id="ARBA00022801"/>
    </source>
</evidence>
<dbReference type="Pfam" id="PF00149">
    <property type="entry name" value="Metallophos"/>
    <property type="match status" value="1"/>
</dbReference>
<dbReference type="Proteomes" id="UP001519308">
    <property type="component" value="Unassembled WGS sequence"/>
</dbReference>
<dbReference type="RefSeq" id="WP_242833417.1">
    <property type="nucleotide sequence ID" value="NZ_JAGGLL010000026.1"/>
</dbReference>
<dbReference type="InterPro" id="IPR004843">
    <property type="entry name" value="Calcineurin-like_PHP"/>
</dbReference>
<evidence type="ECO:0000259" key="3">
    <source>
        <dbReference type="Pfam" id="PF00149"/>
    </source>
</evidence>